<name>A0A086BLL3_9FLAO</name>
<comment type="caution">
    <text evidence="1">The sequence shown here is derived from an EMBL/GenBank/DDBJ whole genome shotgun (WGS) entry which is preliminary data.</text>
</comment>
<dbReference type="EMBL" id="JPRJ01000003">
    <property type="protein sequence ID" value="KFF29827.1"/>
    <property type="molecule type" value="Genomic_DNA"/>
</dbReference>
<organism evidence="1 2">
    <name type="scientific">Chryseobacterium piperi</name>
    <dbReference type="NCBI Taxonomy" id="558152"/>
    <lineage>
        <taxon>Bacteria</taxon>
        <taxon>Pseudomonadati</taxon>
        <taxon>Bacteroidota</taxon>
        <taxon>Flavobacteriia</taxon>
        <taxon>Flavobacteriales</taxon>
        <taxon>Weeksellaceae</taxon>
        <taxon>Chryseobacterium group</taxon>
        <taxon>Chryseobacterium</taxon>
    </lineage>
</organism>
<evidence type="ECO:0000313" key="1">
    <source>
        <dbReference type="EMBL" id="KFF29827.1"/>
    </source>
</evidence>
<keyword evidence="2" id="KW-1185">Reference proteome</keyword>
<dbReference type="KEGG" id="cpip:CJF12_02475"/>
<dbReference type="AlphaFoldDB" id="A0A086BLL3"/>
<sequence>MIPLKFKIFLNPTELTLQQNEIQRLKLIIYSYSKIKAILNRIAFILFLANDRSCCFSKSEIPKFYYSRTTLFF</sequence>
<reference evidence="1 2" key="1">
    <citation type="submission" date="2014-07" db="EMBL/GenBank/DDBJ databases">
        <title>Genome of Chryseobacterium piperi CTM.</title>
        <authorList>
            <person name="Pipes S.E."/>
            <person name="Stropko S.J."/>
            <person name="Newman J.D."/>
        </authorList>
    </citation>
    <scope>NUCLEOTIDE SEQUENCE [LARGE SCALE GENOMIC DNA]</scope>
    <source>
        <strain evidence="1 2">CTM</strain>
    </source>
</reference>
<gene>
    <name evidence="1" type="ORF">IQ37_04025</name>
</gene>
<evidence type="ECO:0000313" key="2">
    <source>
        <dbReference type="Proteomes" id="UP000028709"/>
    </source>
</evidence>
<proteinExistence type="predicted"/>
<dbReference type="Proteomes" id="UP000028709">
    <property type="component" value="Unassembled WGS sequence"/>
</dbReference>
<protein>
    <submittedName>
        <fullName evidence="1">Uncharacterized protein</fullName>
    </submittedName>
</protein>
<accession>A0A086BLL3</accession>